<keyword evidence="5" id="KW-1185">Reference proteome</keyword>
<protein>
    <recommendedName>
        <fullName evidence="6">Galactose oxidase-like Early set domain-containing protein</fullName>
    </recommendedName>
</protein>
<evidence type="ECO:0000313" key="5">
    <source>
        <dbReference type="Proteomes" id="UP000613740"/>
    </source>
</evidence>
<dbReference type="SUPFAM" id="SSF50965">
    <property type="entry name" value="Galactose oxidase, central domain"/>
    <property type="match status" value="1"/>
</dbReference>
<evidence type="ECO:0000259" key="3">
    <source>
        <dbReference type="Pfam" id="PF09118"/>
    </source>
</evidence>
<dbReference type="CDD" id="cd02851">
    <property type="entry name" value="E_set_GO_C"/>
    <property type="match status" value="1"/>
</dbReference>
<dbReference type="PANTHER" id="PTHR32208">
    <property type="entry name" value="SECRETED PROTEIN-RELATED"/>
    <property type="match status" value="1"/>
</dbReference>
<dbReference type="InterPro" id="IPR009880">
    <property type="entry name" value="Glyoxal_oxidase_N"/>
</dbReference>
<reference evidence="4" key="1">
    <citation type="journal article" date="2020" name="bioRxiv">
        <title>Comparative genomics of Chlamydomonas.</title>
        <authorList>
            <person name="Craig R.J."/>
            <person name="Hasan A.R."/>
            <person name="Ness R.W."/>
            <person name="Keightley P.D."/>
        </authorList>
    </citation>
    <scope>NUCLEOTIDE SEQUENCE</scope>
    <source>
        <strain evidence="4">CCAP 11/173</strain>
    </source>
</reference>
<sequence length="472" mass="49411">MWHVTNFSPVYNPGCSGVGYLPDNKLYTYGGDVGSAPRGMGDGRNKIMAFDPAANKLVPVGTLQKNRWYPTPLTLPSGKVLIVGGSDACLVGPTWDFAELWDPAAPGKATTQVTMPDNFVKFMGLNWLLAGVLFGGTGDILWFVEKGGAITDGSFKHIVDLPPFPPTITYCTMFPNTSSISALSAGPPSYDLSFVIFGGVDCKGDVTTKAATTSLRLDITKCGASYCFGKGWEVEDMLGVPRVMGDSTLLPNGKVLLHGGAQFGGANANAGWSTKANFQSLMYDPYKPAGQRYSKMDFAPIARVYHSANCLDPSGKVLVAGCENCGQYQQLAPGMSLSPDAPLEMRLEWAVPAEIGMGVARPVITAAPKAITKGTAFKVSYTYPGGGVITRVSLAAPCAATHSINMGQRVIFLEILASAPAASTTGGGTLTLAAPPASLLGQALAGPLLLFLVADGAPQGPTYSEGAWMTLN</sequence>
<evidence type="ECO:0000259" key="2">
    <source>
        <dbReference type="Pfam" id="PF07250"/>
    </source>
</evidence>
<accession>A0A836BDN0</accession>
<feature type="domain" description="Glyoxal oxidase N-terminal" evidence="2">
    <location>
        <begin position="39"/>
        <end position="330"/>
    </location>
</feature>
<dbReference type="InterPro" id="IPR014756">
    <property type="entry name" value="Ig_E-set"/>
</dbReference>
<dbReference type="OrthoDB" id="2019572at2759"/>
<dbReference type="InterPro" id="IPR037293">
    <property type="entry name" value="Gal_Oxidase_central_sf"/>
</dbReference>
<feature type="domain" description="Galactose oxidase-like Early set" evidence="3">
    <location>
        <begin position="361"/>
        <end position="468"/>
    </location>
</feature>
<evidence type="ECO:0000313" key="4">
    <source>
        <dbReference type="EMBL" id="KAG2454820.1"/>
    </source>
</evidence>
<dbReference type="SUPFAM" id="SSF81296">
    <property type="entry name" value="E set domains"/>
    <property type="match status" value="1"/>
</dbReference>
<dbReference type="EMBL" id="JAEHOD010000001">
    <property type="protein sequence ID" value="KAG2454820.1"/>
    <property type="molecule type" value="Genomic_DNA"/>
</dbReference>
<name>A0A836BDN0_9CHLO</name>
<evidence type="ECO:0000256" key="1">
    <source>
        <dbReference type="ARBA" id="ARBA00022729"/>
    </source>
</evidence>
<proteinExistence type="predicted"/>
<dbReference type="Pfam" id="PF07250">
    <property type="entry name" value="Glyoxal_oxid_N"/>
    <property type="match status" value="1"/>
</dbReference>
<dbReference type="PANTHER" id="PTHR32208:SF21">
    <property type="entry name" value="LOW QUALITY PROTEIN: ALDEHYDE OXIDASE GLOX-LIKE"/>
    <property type="match status" value="1"/>
</dbReference>
<gene>
    <name evidence="4" type="ORF">HYH02_000652</name>
</gene>
<dbReference type="InterPro" id="IPR013783">
    <property type="entry name" value="Ig-like_fold"/>
</dbReference>
<dbReference type="Gene3D" id="2.130.10.80">
    <property type="entry name" value="Galactose oxidase/kelch, beta-propeller"/>
    <property type="match status" value="1"/>
</dbReference>
<comment type="caution">
    <text evidence="4">The sequence shown here is derived from an EMBL/GenBank/DDBJ whole genome shotgun (WGS) entry which is preliminary data.</text>
</comment>
<dbReference type="Proteomes" id="UP000613740">
    <property type="component" value="Unassembled WGS sequence"/>
</dbReference>
<dbReference type="InterPro" id="IPR015202">
    <property type="entry name" value="GO-like_E_set"/>
</dbReference>
<dbReference type="Gene3D" id="2.60.40.10">
    <property type="entry name" value="Immunoglobulins"/>
    <property type="match status" value="1"/>
</dbReference>
<dbReference type="InterPro" id="IPR011043">
    <property type="entry name" value="Gal_Oxase/kelch_b-propeller"/>
</dbReference>
<dbReference type="Pfam" id="PF09118">
    <property type="entry name" value="GO-like_E_set"/>
    <property type="match status" value="1"/>
</dbReference>
<evidence type="ECO:0008006" key="6">
    <source>
        <dbReference type="Google" id="ProtNLM"/>
    </source>
</evidence>
<keyword evidence="1" id="KW-0732">Signal</keyword>
<dbReference type="AlphaFoldDB" id="A0A836BDN0"/>
<organism evidence="4 5">
    <name type="scientific">Chlamydomonas schloesseri</name>
    <dbReference type="NCBI Taxonomy" id="2026947"/>
    <lineage>
        <taxon>Eukaryota</taxon>
        <taxon>Viridiplantae</taxon>
        <taxon>Chlorophyta</taxon>
        <taxon>core chlorophytes</taxon>
        <taxon>Chlorophyceae</taxon>
        <taxon>CS clade</taxon>
        <taxon>Chlamydomonadales</taxon>
        <taxon>Chlamydomonadaceae</taxon>
        <taxon>Chlamydomonas</taxon>
    </lineage>
</organism>